<dbReference type="GO" id="GO:0003899">
    <property type="term" value="F:DNA-directed RNA polymerase activity"/>
    <property type="evidence" value="ECO:0007669"/>
    <property type="project" value="InterPro"/>
</dbReference>
<dbReference type="SUPFAM" id="SSF88659">
    <property type="entry name" value="Sigma3 and sigma4 domains of RNA polymerase sigma factors"/>
    <property type="match status" value="1"/>
</dbReference>
<protein>
    <submittedName>
        <fullName evidence="2">DNA-directed RNA polymerase subunit alpha</fullName>
    </submittedName>
</protein>
<dbReference type="InterPro" id="IPR036388">
    <property type="entry name" value="WH-like_DNA-bd_sf"/>
</dbReference>
<evidence type="ECO:0000313" key="3">
    <source>
        <dbReference type="Proteomes" id="UP000095679"/>
    </source>
</evidence>
<dbReference type="AlphaFoldDB" id="A0A173XQC1"/>
<dbReference type="InterPro" id="IPR011260">
    <property type="entry name" value="RNAP_asu_C"/>
</dbReference>
<keyword evidence="2" id="KW-0240">DNA-directed RNA polymerase</keyword>
<dbReference type="GO" id="GO:0000428">
    <property type="term" value="C:DNA-directed RNA polymerase complex"/>
    <property type="evidence" value="ECO:0007669"/>
    <property type="project" value="UniProtKB-KW"/>
</dbReference>
<name>A0A173XQC1_9FIRM</name>
<dbReference type="GO" id="GO:0006351">
    <property type="term" value="P:DNA-templated transcription"/>
    <property type="evidence" value="ECO:0007669"/>
    <property type="project" value="InterPro"/>
</dbReference>
<dbReference type="GO" id="GO:0003677">
    <property type="term" value="F:DNA binding"/>
    <property type="evidence" value="ECO:0007669"/>
    <property type="project" value="InterPro"/>
</dbReference>
<feature type="domain" description="RNA polymerase alpha subunit C-terminal" evidence="1">
    <location>
        <begin position="219"/>
        <end position="271"/>
    </location>
</feature>
<gene>
    <name evidence="2" type="ORF">ERS852450_00195</name>
</gene>
<reference evidence="2 3" key="1">
    <citation type="submission" date="2015-09" db="EMBL/GenBank/DDBJ databases">
        <authorList>
            <consortium name="Pathogen Informatics"/>
        </authorList>
    </citation>
    <scope>NUCLEOTIDE SEQUENCE [LARGE SCALE GENOMIC DNA]</scope>
    <source>
        <strain evidence="2 3">2789STDY5834835</strain>
    </source>
</reference>
<organism evidence="2 3">
    <name type="scientific">Anaerobutyricum hallii</name>
    <dbReference type="NCBI Taxonomy" id="39488"/>
    <lineage>
        <taxon>Bacteria</taxon>
        <taxon>Bacillati</taxon>
        <taxon>Bacillota</taxon>
        <taxon>Clostridia</taxon>
        <taxon>Lachnospirales</taxon>
        <taxon>Lachnospiraceae</taxon>
        <taxon>Anaerobutyricum</taxon>
    </lineage>
</organism>
<dbReference type="Gene3D" id="1.10.10.10">
    <property type="entry name" value="Winged helix-like DNA-binding domain superfamily/Winged helix DNA-binding domain"/>
    <property type="match status" value="1"/>
</dbReference>
<dbReference type="Proteomes" id="UP000095679">
    <property type="component" value="Unassembled WGS sequence"/>
</dbReference>
<evidence type="ECO:0000259" key="1">
    <source>
        <dbReference type="Pfam" id="PF03118"/>
    </source>
</evidence>
<proteinExistence type="predicted"/>
<dbReference type="RefSeq" id="WP_055297879.1">
    <property type="nucleotide sequence ID" value="NZ_BLYK01000002.1"/>
</dbReference>
<sequence length="283" mass="32594">MRTGRKLQNRERVEKCKETLDQLSRFMGDILDGKLSQREAAEVLGLTAQGLSHELDFCFKQYLKHSHVFSDEDIRNLLGDVETPAEKLAKDVLQVGEDGRYLLVNKECQKDFIEEVKNTLNKRDYFILSQYYGLEDGKKKNLTRIAEEMGVSSNYIGQRRRYSLRKLYQYKCCACLLPEYKKLRKDVREYGQMQEMIQTGQETVRKENEFICNNIPPVPIMETGMSAAAKRSLLRGGVETLSELAGYSKKEVLAIRSIGEKGLREIREELARYGGHLTESESL</sequence>
<accession>A0A173XQC1</accession>
<dbReference type="Pfam" id="PF03118">
    <property type="entry name" value="RNA_pol_A_CTD"/>
    <property type="match status" value="1"/>
</dbReference>
<keyword evidence="2" id="KW-0804">Transcription</keyword>
<dbReference type="InterPro" id="IPR013324">
    <property type="entry name" value="RNA_pol_sigma_r3/r4-like"/>
</dbReference>
<dbReference type="SUPFAM" id="SSF47789">
    <property type="entry name" value="C-terminal domain of RNA polymerase alpha subunit"/>
    <property type="match status" value="1"/>
</dbReference>
<dbReference type="Gene3D" id="1.10.150.20">
    <property type="entry name" value="5' to 3' exonuclease, C-terminal subdomain"/>
    <property type="match status" value="1"/>
</dbReference>
<evidence type="ECO:0000313" key="2">
    <source>
        <dbReference type="EMBL" id="CUN53889.1"/>
    </source>
</evidence>
<dbReference type="EMBL" id="CYZL01000001">
    <property type="protein sequence ID" value="CUN53889.1"/>
    <property type="molecule type" value="Genomic_DNA"/>
</dbReference>